<gene>
    <name evidence="1" type="ORF">GHT09_007828</name>
    <name evidence="2" type="ORF">MONAX_5E008780</name>
</gene>
<name>A0A5E4CTJ6_MARMO</name>
<proteinExistence type="predicted"/>
<accession>A0A5E4CTJ6</accession>
<dbReference type="Proteomes" id="UP000662637">
    <property type="component" value="Unassembled WGS sequence"/>
</dbReference>
<reference evidence="1" key="2">
    <citation type="submission" date="2020-08" db="EMBL/GenBank/DDBJ databases">
        <authorList>
            <person name="Shumante A."/>
            <person name="Zimin A.V."/>
            <person name="Puiu D."/>
            <person name="Salzberg S.L."/>
        </authorList>
    </citation>
    <scope>NUCLEOTIDE SEQUENCE</scope>
    <source>
        <strain evidence="1">WC2-LM</strain>
        <tissue evidence="1">Liver</tissue>
    </source>
</reference>
<dbReference type="EMBL" id="CABDUW010002033">
    <property type="protein sequence ID" value="VTJ85135.1"/>
    <property type="molecule type" value="Genomic_DNA"/>
</dbReference>
<organism evidence="2 3">
    <name type="scientific">Marmota monax</name>
    <name type="common">Woodchuck</name>
    <dbReference type="NCBI Taxonomy" id="9995"/>
    <lineage>
        <taxon>Eukaryota</taxon>
        <taxon>Metazoa</taxon>
        <taxon>Chordata</taxon>
        <taxon>Craniata</taxon>
        <taxon>Vertebrata</taxon>
        <taxon>Euteleostomi</taxon>
        <taxon>Mammalia</taxon>
        <taxon>Eutheria</taxon>
        <taxon>Euarchontoglires</taxon>
        <taxon>Glires</taxon>
        <taxon>Rodentia</taxon>
        <taxon>Sciuromorpha</taxon>
        <taxon>Sciuridae</taxon>
        <taxon>Xerinae</taxon>
        <taxon>Marmotini</taxon>
        <taxon>Marmota</taxon>
    </lineage>
</organism>
<evidence type="ECO:0000313" key="1">
    <source>
        <dbReference type="EMBL" id="KAF7480953.1"/>
    </source>
</evidence>
<evidence type="ECO:0000313" key="2">
    <source>
        <dbReference type="EMBL" id="VTJ85135.1"/>
    </source>
</evidence>
<protein>
    <submittedName>
        <fullName evidence="2">Uncharacterized protein</fullName>
    </submittedName>
</protein>
<dbReference type="Proteomes" id="UP000335636">
    <property type="component" value="Unassembled WGS sequence"/>
</dbReference>
<dbReference type="AlphaFoldDB" id="A0A5E4CTJ6"/>
<keyword evidence="3" id="KW-1185">Reference proteome</keyword>
<sequence>MILKKDSLKMKAFIETGHQEGKPNTWCSLKTLCTSMSCLEYCLLSNSMFCSKLMSSSMTNILVHALPLPPVQRLSVRSRPLGHFEQFLIRAVIKLNLVPPLATKLGGSADRAHRNAVCSSTDL</sequence>
<evidence type="ECO:0000313" key="3">
    <source>
        <dbReference type="Proteomes" id="UP000335636"/>
    </source>
</evidence>
<dbReference type="EMBL" id="WJEC01000793">
    <property type="protein sequence ID" value="KAF7480953.1"/>
    <property type="molecule type" value="Genomic_DNA"/>
</dbReference>
<reference evidence="2 3" key="1">
    <citation type="submission" date="2019-04" db="EMBL/GenBank/DDBJ databases">
        <authorList>
            <person name="Alioto T."/>
            <person name="Alioto T."/>
        </authorList>
    </citation>
    <scope>NUCLEOTIDE SEQUENCE [LARGE SCALE GENOMIC DNA]</scope>
</reference>